<dbReference type="GO" id="GO:0097038">
    <property type="term" value="C:perinuclear endoplasmic reticulum"/>
    <property type="evidence" value="ECO:0007669"/>
    <property type="project" value="TreeGrafter"/>
</dbReference>
<feature type="compositionally biased region" description="Basic residues" evidence="9">
    <location>
        <begin position="1617"/>
        <end position="1628"/>
    </location>
</feature>
<proteinExistence type="inferred from homology"/>
<evidence type="ECO:0000256" key="1">
    <source>
        <dbReference type="ARBA" id="ARBA00008842"/>
    </source>
</evidence>
<dbReference type="Gene3D" id="2.40.160.120">
    <property type="match status" value="1"/>
</dbReference>
<dbReference type="Gene3D" id="3.30.70.3490">
    <property type="match status" value="1"/>
</dbReference>
<dbReference type="FunFam" id="2.40.160.120:FF:000001">
    <property type="entry name" value="Oxysterol-binding protein"/>
    <property type="match status" value="1"/>
</dbReference>
<dbReference type="FunFam" id="2.30.29.30:FF:000369">
    <property type="entry name" value="Oxysterol binding protein"/>
    <property type="match status" value="1"/>
</dbReference>
<dbReference type="GO" id="GO:0032541">
    <property type="term" value="C:cortical endoplasmic reticulum"/>
    <property type="evidence" value="ECO:0007669"/>
    <property type="project" value="TreeGrafter"/>
</dbReference>
<dbReference type="SMART" id="SM01408">
    <property type="entry name" value="ING"/>
    <property type="match status" value="1"/>
</dbReference>
<evidence type="ECO:0000256" key="7">
    <source>
        <dbReference type="ARBA" id="ARBA00023121"/>
    </source>
</evidence>
<evidence type="ECO:0000256" key="6">
    <source>
        <dbReference type="ARBA" id="ARBA00023055"/>
    </source>
</evidence>
<accession>A0A9W7SVS8</accession>
<feature type="compositionally biased region" description="Polar residues" evidence="9">
    <location>
        <begin position="1159"/>
        <end position="1168"/>
    </location>
</feature>
<dbReference type="GO" id="GO:0035621">
    <property type="term" value="P:ER to Golgi ceramide transport"/>
    <property type="evidence" value="ECO:0007669"/>
    <property type="project" value="TreeGrafter"/>
</dbReference>
<dbReference type="CDD" id="cd15505">
    <property type="entry name" value="PHD_ING"/>
    <property type="match status" value="1"/>
</dbReference>
<dbReference type="PANTHER" id="PTHR10972">
    <property type="entry name" value="OXYSTEROL-BINDING PROTEIN-RELATED"/>
    <property type="match status" value="1"/>
</dbReference>
<keyword evidence="7" id="KW-0446">Lipid-binding</keyword>
<evidence type="ECO:0000256" key="2">
    <source>
        <dbReference type="ARBA" id="ARBA00022448"/>
    </source>
</evidence>
<dbReference type="Pfam" id="PF15409">
    <property type="entry name" value="PH_8"/>
    <property type="match status" value="1"/>
</dbReference>
<dbReference type="InterPro" id="IPR013083">
    <property type="entry name" value="Znf_RING/FYVE/PHD"/>
</dbReference>
<dbReference type="PANTHER" id="PTHR10972:SF203">
    <property type="entry name" value="OXYSTEROL-BINDING PROTEIN HOMOLOG 3"/>
    <property type="match status" value="1"/>
</dbReference>
<feature type="region of interest" description="Disordered" evidence="9">
    <location>
        <begin position="199"/>
        <end position="225"/>
    </location>
</feature>
<dbReference type="Gene3D" id="2.30.29.30">
    <property type="entry name" value="Pleckstrin-homology domain (PH domain)/Phosphotyrosine-binding domain (PTB)"/>
    <property type="match status" value="1"/>
</dbReference>
<dbReference type="InterPro" id="IPR011993">
    <property type="entry name" value="PH-like_dom_sf"/>
</dbReference>
<dbReference type="SMART" id="SM00249">
    <property type="entry name" value="PHD"/>
    <property type="match status" value="1"/>
</dbReference>
<feature type="compositionally biased region" description="Basic and acidic residues" evidence="9">
    <location>
        <begin position="211"/>
        <end position="225"/>
    </location>
</feature>
<dbReference type="GO" id="GO:0005829">
    <property type="term" value="C:cytosol"/>
    <property type="evidence" value="ECO:0007669"/>
    <property type="project" value="TreeGrafter"/>
</dbReference>
<feature type="compositionally biased region" description="Polar residues" evidence="9">
    <location>
        <begin position="394"/>
        <end position="416"/>
    </location>
</feature>
<feature type="region of interest" description="Disordered" evidence="9">
    <location>
        <begin position="1449"/>
        <end position="1646"/>
    </location>
</feature>
<dbReference type="GO" id="GO:0030011">
    <property type="term" value="P:maintenance of cell polarity"/>
    <property type="evidence" value="ECO:0007669"/>
    <property type="project" value="TreeGrafter"/>
</dbReference>
<name>A0A9W7SVS8_9PEZI</name>
<dbReference type="SMART" id="SM00233">
    <property type="entry name" value="PH"/>
    <property type="match status" value="1"/>
</dbReference>
<dbReference type="GO" id="GO:0000785">
    <property type="term" value="C:chromatin"/>
    <property type="evidence" value="ECO:0007669"/>
    <property type="project" value="UniProtKB-ARBA"/>
</dbReference>
<dbReference type="CDD" id="cd17017">
    <property type="entry name" value="ING_Yng1p"/>
    <property type="match status" value="1"/>
</dbReference>
<dbReference type="GO" id="GO:0006887">
    <property type="term" value="P:exocytosis"/>
    <property type="evidence" value="ECO:0007669"/>
    <property type="project" value="TreeGrafter"/>
</dbReference>
<dbReference type="InterPro" id="IPR024610">
    <property type="entry name" value="ING_N_histone-binding"/>
</dbReference>
<protein>
    <submittedName>
        <fullName evidence="12">Oxysterol-binding protein homolog-like protein</fullName>
    </submittedName>
</protein>
<dbReference type="InterPro" id="IPR000648">
    <property type="entry name" value="Oxysterol-bd"/>
</dbReference>
<dbReference type="Gene3D" id="2.60.120.680">
    <property type="entry name" value="GOLD domain"/>
    <property type="match status" value="1"/>
</dbReference>
<feature type="compositionally biased region" description="Polar residues" evidence="9">
    <location>
        <begin position="1561"/>
        <end position="1573"/>
    </location>
</feature>
<dbReference type="GO" id="GO:0034727">
    <property type="term" value="P:piecemeal microautophagy of the nucleus"/>
    <property type="evidence" value="ECO:0007669"/>
    <property type="project" value="TreeGrafter"/>
</dbReference>
<keyword evidence="6" id="KW-0445">Lipid transport</keyword>
<evidence type="ECO:0000259" key="11">
    <source>
        <dbReference type="PROSITE" id="PS50016"/>
    </source>
</evidence>
<feature type="compositionally biased region" description="Low complexity" evidence="9">
    <location>
        <begin position="1574"/>
        <end position="1594"/>
    </location>
</feature>
<dbReference type="EMBL" id="RIBY02001113">
    <property type="protein sequence ID" value="KAH9832406.1"/>
    <property type="molecule type" value="Genomic_DNA"/>
</dbReference>
<keyword evidence="13" id="KW-1185">Reference proteome</keyword>
<evidence type="ECO:0000256" key="5">
    <source>
        <dbReference type="ARBA" id="ARBA00022833"/>
    </source>
</evidence>
<dbReference type="InterPro" id="IPR019787">
    <property type="entry name" value="Znf_PHD-finger"/>
</dbReference>
<sequence>MAGIEQIVVHSKSYVVRWIQVDEHQSIAWSVEPHKKSINFGIFKHPGGKGGLTSALPTQETFEAASGAPETSGSDAAPQGGRRGRQGSVGRNEASVALEKLQSIGMKNVAWTGRCEADKVSMGRYDVQEGEGGMYGLVLDNTFSRNTSKTVHFVLFTHPTNAVPKSGHHLHYAQAFASNGTSMTSKNYNPSLMPISDSSESLPHTAGAHRTILDDPRPESKEGVETKGFDNASFYTGVLHKKRRKKGQGFAKRFFSLDFTSSTLSYYRDRHSSALRGAVPLSLAAIGANEKTREFSIDSGAEVWHLKALNKKDFEGWRIALERASKSMVATSAPSAPIPRLNGMPRSNILDPAEEQEWQRIEQLVSKVSGTRDAVRGLAKDTDPKYGTGAGLGLTQSGSSSNAVSPTAQESNNSYYFPTDERDQRRPFWKRSKSAEKSPAALFRRSVSAQLAVPSPSTVPPPLSPSPGNPTMQKRPSFTCATAMPPSDDVHERCMALLRDLDSVVIDFAALIAESKARRRPPASTSASRMSLDSIDNEEFFDAEDGRRSPSQLLSLGRDEDVTEEPQTEHDHDADSDTSSDAGNTRNSAIFASPPEPAQNALFPARPHALPPLPLPPARRRNTVQPPKQSPPSIIGFLRKNAGKDLSTVSMPVTANEPTSLLQRLAESVEYSHLLDSAALGTIPPAERLMYVAAFAVSYFANSRVKERAIRKPFNPMLGETYELVREDLGFRFVAEKISHHPVRMACQAESLTNGGWTFAQSPRPDQKFWGKSVELNTDGKARVILHEPKELYCWTQATCFLRNVIAGEKYVEPVQSMSVSCETNGMRAMVTFKSGGMFSGRSEEVNVQLFDPASGDAPLSLGLAGKWTEGLKRTDTGTTVWTVGSLVPDAPKVYGYTTFAASLNQVTEIEEGHLPPTDSRLRPDQQALEDGDVDKAEALKARLEERQRARRKVLESHGQVYKPQFFQKIESTREEEAWVLKDEGGYWDRRQKTDWSASSKSRPQTVRTSTFNTTPCAMALSVGSAGDFRSLSRQPPPDPDIQATLSDFLAYTEHFPSHLTRALTLIGDQRLRSEQNIRQIHDETTTYSLLPNLQEKPDPLVLRRNISYALEEAERACRMAVEEANRLDENCQREARRLENVTEKLKSQPMPPSRDPTPEQQALTSPNLKKERRMSLRADEQKLERPVRHLTDKAATKLRGRKIMVPGEVLPPPDPNAPLESISDWTSPRVSPPMEEPPMTEKKAAPPRQRSRTPKVLKIVGERLSGQDREREKKAQKPRGPRAPGQPGTNAHSAVAGISTSNALLALTQPPEDAVKGSKWLPWMKLTEWEMAKLRKRMKKNAIWTMVRRELKNLGRGVAGKEAAKAAAEAGGQEFVDEVEADPTKIVVSGEESAQIDALLGESTYMGTEDDDADAELINRGMRLNEAKKLKRQRMLEEQAQVQAQIAREQGIENATDGQKKRKREATPLASMAVAGVTETPDPLSKPGPAPKRLKINPPAPNGTKVPLAPAGPSTSPKASSNRDRRAATPPVSRKPVSLSINTNRATSEELPNRRVNLRRGSNASQPNSANITSPLGASATATGTGKATASSSRRSKRPIPGVLTTTDDGDAKVGVSKRKAAPKKKASSAVPKTPTTTEQLLPPFEGDDYIDPDEPRYCLCGDVSYGQMIGCDNEDNCEKEWFHLSCVGLEDLPPRRTKWYCPDCRKKLKLGMGTNGLVGRQQSR</sequence>
<reference evidence="12 13" key="1">
    <citation type="journal article" date="2018" name="IMA Fungus">
        <title>IMA Genome-F 10: Nine draft genome sequences of Claviceps purpurea s.lat., including C. arundinis, C. humidiphila, and C. cf. spartinae, pseudomolecules for the pitch canker pathogen Fusarium circinatum, draft genome of Davidsoniella eucalypti, Grosmannia galeiformis, Quambalaria eucalypti, and Teratosphaeria destructans.</title>
        <authorList>
            <person name="Wingfield B.D."/>
            <person name="Liu M."/>
            <person name="Nguyen H.D."/>
            <person name="Lane F.A."/>
            <person name="Morgan S.W."/>
            <person name="De Vos L."/>
            <person name="Wilken P.M."/>
            <person name="Duong T.A."/>
            <person name="Aylward J."/>
            <person name="Coetzee M.P."/>
            <person name="Dadej K."/>
            <person name="De Beer Z.W."/>
            <person name="Findlay W."/>
            <person name="Havenga M."/>
            <person name="Kolarik M."/>
            <person name="Menzies J.G."/>
            <person name="Naidoo K."/>
            <person name="Pochopski O."/>
            <person name="Shoukouhi P."/>
            <person name="Santana Q.C."/>
            <person name="Seifert K.A."/>
            <person name="Soal N."/>
            <person name="Steenkamp E.T."/>
            <person name="Tatham C.T."/>
            <person name="van der Nest M.A."/>
            <person name="Wingfield M.J."/>
        </authorList>
    </citation>
    <scope>NUCLEOTIDE SEQUENCE [LARGE SCALE GENOMIC DNA]</scope>
    <source>
        <strain evidence="12">CMW44962</strain>
    </source>
</reference>
<keyword evidence="3" id="KW-0479">Metal-binding</keyword>
<dbReference type="GO" id="GO:0006897">
    <property type="term" value="P:endocytosis"/>
    <property type="evidence" value="ECO:0007669"/>
    <property type="project" value="TreeGrafter"/>
</dbReference>
<dbReference type="GO" id="GO:0008270">
    <property type="term" value="F:zinc ion binding"/>
    <property type="evidence" value="ECO:0007669"/>
    <property type="project" value="UniProtKB-KW"/>
</dbReference>
<evidence type="ECO:0000313" key="13">
    <source>
        <dbReference type="Proteomes" id="UP001138500"/>
    </source>
</evidence>
<keyword evidence="4 8" id="KW-0863">Zinc-finger</keyword>
<keyword evidence="5" id="KW-0862">Zinc</keyword>
<dbReference type="InterPro" id="IPR001849">
    <property type="entry name" value="PH_domain"/>
</dbReference>
<feature type="domain" description="PH" evidence="10">
    <location>
        <begin position="232"/>
        <end position="326"/>
    </location>
</feature>
<dbReference type="SUPFAM" id="SSF144000">
    <property type="entry name" value="Oxysterol-binding protein-like"/>
    <property type="match status" value="1"/>
</dbReference>
<comment type="similarity">
    <text evidence="1">Belongs to the OSBP family.</text>
</comment>
<dbReference type="InterPro" id="IPR001965">
    <property type="entry name" value="Znf_PHD"/>
</dbReference>
<feature type="compositionally biased region" description="Pro residues" evidence="9">
    <location>
        <begin position="457"/>
        <end position="468"/>
    </location>
</feature>
<dbReference type="InterPro" id="IPR011011">
    <property type="entry name" value="Znf_FYVE_PHD"/>
</dbReference>
<dbReference type="OrthoDB" id="1854502at2759"/>
<feature type="region of interest" description="Disordered" evidence="9">
    <location>
        <begin position="540"/>
        <end position="636"/>
    </location>
</feature>
<feature type="compositionally biased region" description="Basic and acidic residues" evidence="9">
    <location>
        <begin position="1174"/>
        <end position="1196"/>
    </location>
</feature>
<dbReference type="CDD" id="cd13289">
    <property type="entry name" value="PH_Osh3p_yeast"/>
    <property type="match status" value="1"/>
</dbReference>
<dbReference type="GO" id="GO:0005886">
    <property type="term" value="C:plasma membrane"/>
    <property type="evidence" value="ECO:0007669"/>
    <property type="project" value="TreeGrafter"/>
</dbReference>
<dbReference type="GO" id="GO:0120009">
    <property type="term" value="P:intermembrane lipid transfer"/>
    <property type="evidence" value="ECO:0007669"/>
    <property type="project" value="UniProtKB-ARBA"/>
</dbReference>
<evidence type="ECO:0000313" key="12">
    <source>
        <dbReference type="EMBL" id="KAH9832406.1"/>
    </source>
</evidence>
<comment type="caution">
    <text evidence="12">The sequence shown here is derived from an EMBL/GenBank/DDBJ whole genome shotgun (WGS) entry which is preliminary data.</text>
</comment>
<feature type="domain" description="PHD-type" evidence="11">
    <location>
        <begin position="1657"/>
        <end position="1709"/>
    </location>
</feature>
<evidence type="ECO:0000256" key="4">
    <source>
        <dbReference type="ARBA" id="ARBA00022771"/>
    </source>
</evidence>
<keyword evidence="2" id="KW-0813">Transport</keyword>
<gene>
    <name evidence="12" type="ORF">Tdes44962_MAKER02070</name>
</gene>
<dbReference type="SUPFAM" id="SSF50729">
    <property type="entry name" value="PH domain-like"/>
    <property type="match status" value="1"/>
</dbReference>
<dbReference type="InterPro" id="IPR037239">
    <property type="entry name" value="OSBP_sf"/>
</dbReference>
<dbReference type="Gene3D" id="3.30.40.10">
    <property type="entry name" value="Zinc/RING finger domain, C3HC4 (zinc finger)"/>
    <property type="match status" value="1"/>
</dbReference>
<evidence type="ECO:0000256" key="9">
    <source>
        <dbReference type="SAM" id="MobiDB-lite"/>
    </source>
</evidence>
<dbReference type="PROSITE" id="PS50003">
    <property type="entry name" value="PH_DOMAIN"/>
    <property type="match status" value="1"/>
</dbReference>
<feature type="region of interest" description="Disordered" evidence="9">
    <location>
        <begin position="62"/>
        <end position="91"/>
    </location>
</feature>
<dbReference type="SUPFAM" id="SSF57903">
    <property type="entry name" value="FYVE/PHD zinc finger"/>
    <property type="match status" value="1"/>
</dbReference>
<organism evidence="12 13">
    <name type="scientific">Teratosphaeria destructans</name>
    <dbReference type="NCBI Taxonomy" id="418781"/>
    <lineage>
        <taxon>Eukaryota</taxon>
        <taxon>Fungi</taxon>
        <taxon>Dikarya</taxon>
        <taxon>Ascomycota</taxon>
        <taxon>Pezizomycotina</taxon>
        <taxon>Dothideomycetes</taxon>
        <taxon>Dothideomycetidae</taxon>
        <taxon>Mycosphaerellales</taxon>
        <taxon>Teratosphaeriaceae</taxon>
        <taxon>Teratosphaeria</taxon>
    </lineage>
</organism>
<dbReference type="GO" id="GO:0032934">
    <property type="term" value="F:sterol binding"/>
    <property type="evidence" value="ECO:0007669"/>
    <property type="project" value="TreeGrafter"/>
</dbReference>
<dbReference type="Pfam" id="PF01237">
    <property type="entry name" value="Oxysterol_BP"/>
    <property type="match status" value="1"/>
</dbReference>
<dbReference type="PROSITE" id="PS50016">
    <property type="entry name" value="ZF_PHD_2"/>
    <property type="match status" value="1"/>
</dbReference>
<evidence type="ECO:0000259" key="10">
    <source>
        <dbReference type="PROSITE" id="PS50003"/>
    </source>
</evidence>
<dbReference type="InterPro" id="IPR041680">
    <property type="entry name" value="PH_8"/>
</dbReference>
<feature type="region of interest" description="Disordered" evidence="9">
    <location>
        <begin position="377"/>
        <end position="480"/>
    </location>
</feature>
<feature type="region of interest" description="Disordered" evidence="9">
    <location>
        <begin position="1142"/>
        <end position="1294"/>
    </location>
</feature>
<evidence type="ECO:0000256" key="3">
    <source>
        <dbReference type="ARBA" id="ARBA00022723"/>
    </source>
</evidence>
<evidence type="ECO:0000256" key="8">
    <source>
        <dbReference type="PROSITE-ProRule" id="PRU00146"/>
    </source>
</evidence>
<feature type="compositionally biased region" description="Polar residues" evidence="9">
    <location>
        <begin position="471"/>
        <end position="480"/>
    </location>
</feature>
<feature type="compositionally biased region" description="Basic and acidic residues" evidence="9">
    <location>
        <begin position="1266"/>
        <end position="1276"/>
    </location>
</feature>
<reference evidence="12 13" key="2">
    <citation type="journal article" date="2021" name="Curr. Genet.">
        <title>Genetic response to nitrogen starvation in the aggressive Eucalyptus foliar pathogen Teratosphaeria destructans.</title>
        <authorList>
            <person name="Havenga M."/>
            <person name="Wingfield B.D."/>
            <person name="Wingfield M.J."/>
            <person name="Dreyer L.L."/>
            <person name="Roets F."/>
            <person name="Aylward J."/>
        </authorList>
    </citation>
    <scope>NUCLEOTIDE SEQUENCE [LARGE SCALE GENOMIC DNA]</scope>
    <source>
        <strain evidence="12">CMW44962</strain>
    </source>
</reference>
<dbReference type="InterPro" id="IPR036598">
    <property type="entry name" value="GOLD_dom_sf"/>
</dbReference>
<dbReference type="SUPFAM" id="SSF101576">
    <property type="entry name" value="Supernatant protein factor (SPF), C-terminal domain"/>
    <property type="match status" value="1"/>
</dbReference>
<dbReference type="Proteomes" id="UP001138500">
    <property type="component" value="Unassembled WGS sequence"/>
</dbReference>